<accession>A0A419X2Y6</accession>
<comment type="caution">
    <text evidence="1">The sequence shown here is derived from an EMBL/GenBank/DDBJ whole genome shotgun (WGS) entry which is preliminary data.</text>
</comment>
<name>A0A419X2Y6_9BACT</name>
<reference evidence="1 2" key="1">
    <citation type="submission" date="2018-09" db="EMBL/GenBank/DDBJ databases">
        <title>Genomic Encyclopedia of Archaeal and Bacterial Type Strains, Phase II (KMG-II): from individual species to whole genera.</title>
        <authorList>
            <person name="Goeker M."/>
        </authorList>
    </citation>
    <scope>NUCLEOTIDE SEQUENCE [LARGE SCALE GENOMIC DNA]</scope>
    <source>
        <strain evidence="1 2">DSM 21950</strain>
    </source>
</reference>
<evidence type="ECO:0000313" key="2">
    <source>
        <dbReference type="Proteomes" id="UP000284531"/>
    </source>
</evidence>
<proteinExistence type="predicted"/>
<dbReference type="EMBL" id="RAPQ01000009">
    <property type="protein sequence ID" value="RKE02068.1"/>
    <property type="molecule type" value="Genomic_DNA"/>
</dbReference>
<dbReference type="AlphaFoldDB" id="A0A419X2Y6"/>
<protein>
    <submittedName>
        <fullName evidence="1">Uncharacterized protein</fullName>
    </submittedName>
</protein>
<evidence type="ECO:0000313" key="1">
    <source>
        <dbReference type="EMBL" id="RKE02068.1"/>
    </source>
</evidence>
<organism evidence="1 2">
    <name type="scientific">Marinifilum flexuosum</name>
    <dbReference type="NCBI Taxonomy" id="1117708"/>
    <lineage>
        <taxon>Bacteria</taxon>
        <taxon>Pseudomonadati</taxon>
        <taxon>Bacteroidota</taxon>
        <taxon>Bacteroidia</taxon>
        <taxon>Marinilabiliales</taxon>
        <taxon>Marinifilaceae</taxon>
    </lineage>
</organism>
<dbReference type="RefSeq" id="WP_120239929.1">
    <property type="nucleotide sequence ID" value="NZ_RAPQ01000009.1"/>
</dbReference>
<sequence>MKRVIPLFLLIVIFNTCCFGQKKQSKIPRTRVSISIPDGYSLMPATTGLQKDDKQGIIIMDLVGGNYYTNAKDFNKRTFELQGINVFSCEETKVDGYPAKVMVGSTDDKNYNSISLVFGDTTFSTMISSIHKANDKALENSLKETILSVKYNKEIVIDPFEGVGFTVDTLSTKFKFGGFSSNMYVFTPIGKNGSTAKSMVILTPTPFDGSLTQEQVSQMAINGLKKHGMYGFKTDSTENCQMDGANALTKIGDCYAGVNHMHHHQLILLKNDLALIIYGMCDHKNEEMKAEISEFCEKIRIKD</sequence>
<keyword evidence="2" id="KW-1185">Reference proteome</keyword>
<dbReference type="Proteomes" id="UP000284531">
    <property type="component" value="Unassembled WGS sequence"/>
</dbReference>
<gene>
    <name evidence="1" type="ORF">BXY64_2149</name>
</gene>
<dbReference type="OrthoDB" id="1492980at2"/>